<reference evidence="1 2" key="1">
    <citation type="submission" date="2023-03" db="EMBL/GenBank/DDBJ databases">
        <title>Genome sequencing of Aquirufa.</title>
        <authorList>
            <person name="Pitt A."/>
            <person name="Hahn M.W."/>
        </authorList>
    </citation>
    <scope>NUCLEOTIDE SEQUENCE [LARGE SCALE GENOMIC DNA]</scope>
    <source>
        <strain evidence="1 2">WAEICH-18A</strain>
    </source>
</reference>
<keyword evidence="2" id="KW-1185">Reference proteome</keyword>
<dbReference type="Proteomes" id="UP001321344">
    <property type="component" value="Unassembled WGS sequence"/>
</dbReference>
<accession>A0ABT6BLK5</accession>
<evidence type="ECO:0000313" key="1">
    <source>
        <dbReference type="EMBL" id="MDF5691016.1"/>
    </source>
</evidence>
<organism evidence="1 2">
    <name type="scientific">Aquirufa aurantiipilula</name>
    <dbReference type="NCBI Taxonomy" id="2696561"/>
    <lineage>
        <taxon>Bacteria</taxon>
        <taxon>Pseudomonadati</taxon>
        <taxon>Bacteroidota</taxon>
        <taxon>Cytophagia</taxon>
        <taxon>Cytophagales</taxon>
        <taxon>Flectobacillaceae</taxon>
        <taxon>Aquirufa</taxon>
    </lineage>
</organism>
<proteinExistence type="predicted"/>
<comment type="caution">
    <text evidence="1">The sequence shown here is derived from an EMBL/GenBank/DDBJ whole genome shotgun (WGS) entry which is preliminary data.</text>
</comment>
<dbReference type="EMBL" id="JARJOW010000006">
    <property type="protein sequence ID" value="MDF5691016.1"/>
    <property type="molecule type" value="Genomic_DNA"/>
</dbReference>
<name>A0ABT6BLK5_9BACT</name>
<dbReference type="RefSeq" id="WP_276344436.1">
    <property type="nucleotide sequence ID" value="NZ_JARJOW010000006.1"/>
</dbReference>
<protein>
    <submittedName>
        <fullName evidence="1">Uncharacterized protein</fullName>
    </submittedName>
</protein>
<sequence>MKKSLLILKASNSKSTEEISKKRIWVTPHINNWELVELGNGLGKGADGAVHTYAF</sequence>
<gene>
    <name evidence="1" type="ORF">PQG43_09085</name>
</gene>
<evidence type="ECO:0000313" key="2">
    <source>
        <dbReference type="Proteomes" id="UP001321344"/>
    </source>
</evidence>